<protein>
    <recommendedName>
        <fullName evidence="3">PEP-CTERM protein-sorting domain-containing protein</fullName>
    </recommendedName>
</protein>
<name>A0A840VDM3_9BACT</name>
<comment type="caution">
    <text evidence="1">The sequence shown here is derived from an EMBL/GenBank/DDBJ whole genome shotgun (WGS) entry which is preliminary data.</text>
</comment>
<organism evidence="1 2">
    <name type="scientific">Haloferula luteola</name>
    <dbReference type="NCBI Taxonomy" id="595692"/>
    <lineage>
        <taxon>Bacteria</taxon>
        <taxon>Pseudomonadati</taxon>
        <taxon>Verrucomicrobiota</taxon>
        <taxon>Verrucomicrobiia</taxon>
        <taxon>Verrucomicrobiales</taxon>
        <taxon>Verrucomicrobiaceae</taxon>
        <taxon>Haloferula</taxon>
    </lineage>
</organism>
<evidence type="ECO:0000313" key="2">
    <source>
        <dbReference type="Proteomes" id="UP000557717"/>
    </source>
</evidence>
<dbReference type="EMBL" id="JACHFD010000010">
    <property type="protein sequence ID" value="MBB5351980.1"/>
    <property type="molecule type" value="Genomic_DNA"/>
</dbReference>
<sequence length="209" mass="22135">MKKKSNSGRMPSSRLVEAASTVAVLGTAASHGAVVYQSFELTFQDSDPLIQESGSVGAVFHFDGSQISYDQTETNGLGFYSSDDYQESGFDKTIPGGREAFGYQQTQTILSAGDTVQAGFVAANEMELLEFFGSESDQYVGVSTPAGQLGWVRFSYTDDGDTVTVHDAAFETVANTPIVAGAVPEPSVPVLTGLLGGVAALRRRRRVIA</sequence>
<dbReference type="NCBIfam" id="TIGR02595">
    <property type="entry name" value="PEP_CTERM"/>
    <property type="match status" value="1"/>
</dbReference>
<gene>
    <name evidence="1" type="ORF">HNR46_002221</name>
</gene>
<dbReference type="InterPro" id="IPR013424">
    <property type="entry name" value="Ice-binding_C"/>
</dbReference>
<dbReference type="RefSeq" id="WP_184018642.1">
    <property type="nucleotide sequence ID" value="NZ_JACHFD010000010.1"/>
</dbReference>
<evidence type="ECO:0008006" key="3">
    <source>
        <dbReference type="Google" id="ProtNLM"/>
    </source>
</evidence>
<proteinExistence type="predicted"/>
<evidence type="ECO:0000313" key="1">
    <source>
        <dbReference type="EMBL" id="MBB5351980.1"/>
    </source>
</evidence>
<keyword evidence="2" id="KW-1185">Reference proteome</keyword>
<accession>A0A840VDM3</accession>
<dbReference type="Proteomes" id="UP000557717">
    <property type="component" value="Unassembled WGS sequence"/>
</dbReference>
<reference evidence="1 2" key="1">
    <citation type="submission" date="2020-08" db="EMBL/GenBank/DDBJ databases">
        <title>Genomic Encyclopedia of Type Strains, Phase IV (KMG-IV): sequencing the most valuable type-strain genomes for metagenomic binning, comparative biology and taxonomic classification.</title>
        <authorList>
            <person name="Goeker M."/>
        </authorList>
    </citation>
    <scope>NUCLEOTIDE SEQUENCE [LARGE SCALE GENOMIC DNA]</scope>
    <source>
        <strain evidence="1 2">YC6886</strain>
    </source>
</reference>
<dbReference type="AlphaFoldDB" id="A0A840VDM3"/>